<dbReference type="Pfam" id="PF00890">
    <property type="entry name" value="FAD_binding_2"/>
    <property type="match status" value="1"/>
</dbReference>
<dbReference type="Proteomes" id="UP000323321">
    <property type="component" value="Unassembled WGS sequence"/>
</dbReference>
<evidence type="ECO:0000256" key="2">
    <source>
        <dbReference type="ARBA" id="ARBA00023002"/>
    </source>
</evidence>
<evidence type="ECO:0000313" key="6">
    <source>
        <dbReference type="EMBL" id="KAA6460494.1"/>
    </source>
</evidence>
<sequence length="549" mass="61843">MIIIGSGIAGLMATYFACEKGVKVKLITKNTYNFYGYQWSDSGGCSWKTHAFNVAAQKNDSAEMHYIDTMKGSSFLANPKLARTLCEKAPEIIPFLESIGLKIERDEKGNITTKPFGGCGVPRAVHIEDRLGYHITSALNAKLATFIKEGLLEILSQKRILNIEEERGIYKLYVQNIITNEMKLIRSNTVIFTDGGGASMYYPSATTLDKTCDGITLALKLGVDLVDMEFVQFHPTGLISENPKFNGTLFEESLRFAGAKIFNVHGERFLFNYEDLGEQATRDKVSRAIYMEIQKGNGFENGGVKLDFTDCYDILMSEYPALLERLEQAGYDPREEQHVFIKPTAHFMMGGVKINENCETSKEGLYYAGESAGGVHGANRLGGNGLTEALVFGKIAGERAAEYELVNGALYDEVNIEPFSMLDDGTENLIDNIESFKKEMYKNAGLVRNEKNLEYMLYKIKEYRNKKYKVNKFNSVFLSQLYLDFSNQLLVAELIIKAALQRKESRGSHYRVDFNTSSNENSNNYVKMIDSELYIYNVVTEETTYLQEV</sequence>
<reference evidence="6 7" key="1">
    <citation type="submission" date="2018-08" db="EMBL/GenBank/DDBJ databases">
        <title>Bacillus phenotypic plasticity.</title>
        <authorList>
            <person name="Hurtado E."/>
        </authorList>
    </citation>
    <scope>NUCLEOTIDE SEQUENCE [LARGE SCALE GENOMIC DNA]</scope>
    <source>
        <strain evidence="6 7">111b</strain>
    </source>
</reference>
<feature type="active site" description="Proton acceptor" evidence="3">
    <location>
        <position position="282"/>
    </location>
</feature>
<gene>
    <name evidence="6" type="ORF">DX932_20045</name>
</gene>
<dbReference type="PRINTS" id="PR00368">
    <property type="entry name" value="FADPNR"/>
</dbReference>
<evidence type="ECO:0000259" key="5">
    <source>
        <dbReference type="Pfam" id="PF02910"/>
    </source>
</evidence>
<dbReference type="SUPFAM" id="SSF56425">
    <property type="entry name" value="Succinate dehydrogenase/fumarate reductase flavoprotein, catalytic domain"/>
    <property type="match status" value="1"/>
</dbReference>
<keyword evidence="2" id="KW-0560">Oxidoreductase</keyword>
<evidence type="ECO:0000256" key="3">
    <source>
        <dbReference type="PIRSR" id="PIRSR630664-50"/>
    </source>
</evidence>
<accession>A0A9W7Q3L6</accession>
<dbReference type="SUPFAM" id="SSF46977">
    <property type="entry name" value="Succinate dehydrogenase/fumarate reductase flavoprotein C-terminal domain"/>
    <property type="match status" value="1"/>
</dbReference>
<evidence type="ECO:0000313" key="7">
    <source>
        <dbReference type="Proteomes" id="UP000323321"/>
    </source>
</evidence>
<dbReference type="RefSeq" id="WP_150158651.1">
    <property type="nucleotide sequence ID" value="NZ_QSMZ01000018.1"/>
</dbReference>
<dbReference type="Pfam" id="PF02910">
    <property type="entry name" value="Succ_DH_flav_C"/>
    <property type="match status" value="1"/>
</dbReference>
<feature type="domain" description="FAD-dependent oxidoreductase 2 FAD-binding" evidence="4">
    <location>
        <begin position="2"/>
        <end position="386"/>
    </location>
</feature>
<dbReference type="InterPro" id="IPR003953">
    <property type="entry name" value="FAD-dep_OxRdtase_2_FAD-bd"/>
</dbReference>
<comment type="caution">
    <text evidence="6">The sequence shown here is derived from an EMBL/GenBank/DDBJ whole genome shotgun (WGS) entry which is preliminary data.</text>
</comment>
<keyword evidence="1" id="KW-0285">Flavoprotein</keyword>
<dbReference type="InterPro" id="IPR015939">
    <property type="entry name" value="Fum_Rdtase/Succ_DH_flav-like_C"/>
</dbReference>
<dbReference type="SUPFAM" id="SSF51905">
    <property type="entry name" value="FAD/NAD(P)-binding domain"/>
    <property type="match status" value="1"/>
</dbReference>
<dbReference type="EMBL" id="QSMZ01000018">
    <property type="protein sequence ID" value="KAA6460494.1"/>
    <property type="molecule type" value="Genomic_DNA"/>
</dbReference>
<dbReference type="PANTHER" id="PTHR11632:SF51">
    <property type="entry name" value="SUCCINATE DEHYDROGENASE [UBIQUINONE] FLAVOPROTEIN SUBUNIT, MITOCHONDRIAL"/>
    <property type="match status" value="1"/>
</dbReference>
<dbReference type="AlphaFoldDB" id="A0A9W7Q3L6"/>
<dbReference type="Gene3D" id="3.90.700.10">
    <property type="entry name" value="Succinate dehydrogenase/fumarate reductase flavoprotein, catalytic domain"/>
    <property type="match status" value="1"/>
</dbReference>
<feature type="domain" description="Fumarate reductase/succinate dehydrogenase flavoprotein-like C-terminal" evidence="5">
    <location>
        <begin position="436"/>
        <end position="521"/>
    </location>
</feature>
<dbReference type="Gene3D" id="3.50.50.60">
    <property type="entry name" value="FAD/NAD(P)-binding domain"/>
    <property type="match status" value="1"/>
</dbReference>
<evidence type="ECO:0000259" key="4">
    <source>
        <dbReference type="Pfam" id="PF00890"/>
    </source>
</evidence>
<proteinExistence type="predicted"/>
<evidence type="ECO:0000256" key="1">
    <source>
        <dbReference type="ARBA" id="ARBA00022630"/>
    </source>
</evidence>
<dbReference type="PANTHER" id="PTHR11632">
    <property type="entry name" value="SUCCINATE DEHYDROGENASE 2 FLAVOPROTEIN SUBUNIT"/>
    <property type="match status" value="1"/>
</dbReference>
<protein>
    <submittedName>
        <fullName evidence="6">FAD-binding protein</fullName>
    </submittedName>
</protein>
<dbReference type="InterPro" id="IPR030664">
    <property type="entry name" value="SdhA/FrdA/AprA"/>
</dbReference>
<dbReference type="Gene3D" id="1.20.58.100">
    <property type="entry name" value="Fumarate reductase/succinate dehydrogenase flavoprotein-like, C-terminal domain"/>
    <property type="match status" value="1"/>
</dbReference>
<dbReference type="GO" id="GO:0033765">
    <property type="term" value="F:steroid dehydrogenase activity, acting on the CH-CH group of donors"/>
    <property type="evidence" value="ECO:0007669"/>
    <property type="project" value="UniProtKB-ARBA"/>
</dbReference>
<dbReference type="InterPro" id="IPR037099">
    <property type="entry name" value="Fum_R/Succ_DH_flav-like_C_sf"/>
</dbReference>
<dbReference type="InterPro" id="IPR027477">
    <property type="entry name" value="Succ_DH/fumarate_Rdtase_cat_sf"/>
</dbReference>
<name>A0A9W7Q3L6_BACCE</name>
<dbReference type="InterPro" id="IPR036188">
    <property type="entry name" value="FAD/NAD-bd_sf"/>
</dbReference>
<organism evidence="6 7">
    <name type="scientific">Bacillus cereus</name>
    <dbReference type="NCBI Taxonomy" id="1396"/>
    <lineage>
        <taxon>Bacteria</taxon>
        <taxon>Bacillati</taxon>
        <taxon>Bacillota</taxon>
        <taxon>Bacilli</taxon>
        <taxon>Bacillales</taxon>
        <taxon>Bacillaceae</taxon>
        <taxon>Bacillus</taxon>
        <taxon>Bacillus cereus group</taxon>
    </lineage>
</organism>